<reference evidence="2 3" key="1">
    <citation type="submission" date="2022-11" db="EMBL/GenBank/DDBJ databases">
        <title>Minimal conservation of predation-associated metabolite biosynthetic gene clusters underscores biosynthetic potential of Myxococcota including descriptions for ten novel species: Archangium lansinium sp. nov., Myxococcus landrumus sp. nov., Nannocystis bai.</title>
        <authorList>
            <person name="Ahearne A."/>
            <person name="Stevens C."/>
            <person name="Dowd S."/>
        </authorList>
    </citation>
    <scope>NUCLEOTIDE SEQUENCE [LARGE SCALE GENOMIC DNA]</scope>
    <source>
        <strain evidence="2 3">RJM3</strain>
    </source>
</reference>
<sequence>MTADYWVCPYEITIEEGNVRSSHAYGADSIQALQLAISKIGVELRHLFPGHFTMDGNSEIGFPVTDDGVT</sequence>
<organism evidence="2 3">
    <name type="scientific">Polyangium mundeleinium</name>
    <dbReference type="NCBI Taxonomy" id="2995306"/>
    <lineage>
        <taxon>Bacteria</taxon>
        <taxon>Pseudomonadati</taxon>
        <taxon>Myxococcota</taxon>
        <taxon>Polyangia</taxon>
        <taxon>Polyangiales</taxon>
        <taxon>Polyangiaceae</taxon>
        <taxon>Polyangium</taxon>
    </lineage>
</organism>
<accession>A0ABT5ERN7</accession>
<evidence type="ECO:0000259" key="1">
    <source>
        <dbReference type="Pfam" id="PF22302"/>
    </source>
</evidence>
<dbReference type="EMBL" id="JAQNDO010000001">
    <property type="protein sequence ID" value="MDC0744426.1"/>
    <property type="molecule type" value="Genomic_DNA"/>
</dbReference>
<dbReference type="Pfam" id="PF22302">
    <property type="entry name" value="DUF6968"/>
    <property type="match status" value="1"/>
</dbReference>
<evidence type="ECO:0000313" key="3">
    <source>
        <dbReference type="Proteomes" id="UP001221411"/>
    </source>
</evidence>
<proteinExistence type="predicted"/>
<comment type="caution">
    <text evidence="2">The sequence shown here is derived from an EMBL/GenBank/DDBJ whole genome shotgun (WGS) entry which is preliminary data.</text>
</comment>
<evidence type="ECO:0000313" key="2">
    <source>
        <dbReference type="EMBL" id="MDC0744426.1"/>
    </source>
</evidence>
<protein>
    <recommendedName>
        <fullName evidence="1">DUF6968 domain-containing protein</fullName>
    </recommendedName>
</protein>
<dbReference type="Proteomes" id="UP001221411">
    <property type="component" value="Unassembled WGS sequence"/>
</dbReference>
<gene>
    <name evidence="2" type="ORF">POL67_24050</name>
</gene>
<dbReference type="InterPro" id="IPR054241">
    <property type="entry name" value="DUF6968"/>
</dbReference>
<feature type="domain" description="DUF6968" evidence="1">
    <location>
        <begin position="4"/>
        <end position="64"/>
    </location>
</feature>
<name>A0ABT5ERN7_9BACT</name>
<keyword evidence="3" id="KW-1185">Reference proteome</keyword>